<reference evidence="33" key="1">
    <citation type="submission" date="2018-12" db="EMBL/GenBank/DDBJ databases">
        <authorList>
            <person name="Yazar S."/>
        </authorList>
    </citation>
    <scope>NUCLEOTIDE SEQUENCE [LARGE SCALE GENOMIC DNA]</scope>
</reference>
<dbReference type="FunFam" id="1.10.630.10:FF:000002">
    <property type="entry name" value="Cytochrome P450 1A1"/>
    <property type="match status" value="1"/>
</dbReference>
<dbReference type="Pfam" id="PF00067">
    <property type="entry name" value="p450"/>
    <property type="match status" value="1"/>
</dbReference>
<keyword evidence="17" id="KW-0472">Membrane</keyword>
<feature type="binding site" description="axial binding residue" evidence="30">
    <location>
        <position position="438"/>
    </location>
    <ligand>
        <name>heme</name>
        <dbReference type="ChEBI" id="CHEBI:30413"/>
    </ligand>
    <ligandPart>
        <name>Fe</name>
        <dbReference type="ChEBI" id="CHEBI:18248"/>
    </ligandPart>
</feature>
<evidence type="ECO:0000313" key="33">
    <source>
        <dbReference type="Proteomes" id="UP000314987"/>
    </source>
</evidence>
<comment type="catalytic activity">
    <reaction evidence="26">
        <text>progesterone + reduced [NADPH--hemoprotein reductase] + O2 = 17alpha-hydroxyprogesterone + oxidized [NADPH--hemoprotein reductase] + H2O + H(+)</text>
        <dbReference type="Rhea" id="RHEA:46308"/>
        <dbReference type="Rhea" id="RHEA-COMP:11964"/>
        <dbReference type="Rhea" id="RHEA-COMP:11965"/>
        <dbReference type="ChEBI" id="CHEBI:15377"/>
        <dbReference type="ChEBI" id="CHEBI:15378"/>
        <dbReference type="ChEBI" id="CHEBI:15379"/>
        <dbReference type="ChEBI" id="CHEBI:17026"/>
        <dbReference type="ChEBI" id="CHEBI:17252"/>
        <dbReference type="ChEBI" id="CHEBI:57618"/>
        <dbReference type="ChEBI" id="CHEBI:58210"/>
        <dbReference type="EC" id="1.14.14.19"/>
    </reaction>
    <physiologicalReaction direction="left-to-right" evidence="26">
        <dbReference type="Rhea" id="RHEA:46309"/>
    </physiologicalReaction>
</comment>
<comment type="catalytic activity">
    <reaction evidence="27">
        <text>a C21-steroid + reduced [NADPH--hemoprotein reductase] + O2 = a 17alpha-hydroxy-C21-steroid + oxidized [NADPH--hemoprotein reductase] + H2O + H(+)</text>
        <dbReference type="Rhea" id="RHEA:65760"/>
        <dbReference type="Rhea" id="RHEA-COMP:11964"/>
        <dbReference type="Rhea" id="RHEA-COMP:11965"/>
        <dbReference type="ChEBI" id="CHEBI:15377"/>
        <dbReference type="ChEBI" id="CHEBI:15378"/>
        <dbReference type="ChEBI" id="CHEBI:15379"/>
        <dbReference type="ChEBI" id="CHEBI:57618"/>
        <dbReference type="ChEBI" id="CHEBI:58210"/>
        <dbReference type="ChEBI" id="CHEBI:61313"/>
        <dbReference type="ChEBI" id="CHEBI:138141"/>
        <dbReference type="EC" id="1.14.14.19"/>
    </reaction>
    <physiologicalReaction direction="left-to-right" evidence="27">
        <dbReference type="Rhea" id="RHEA:65761"/>
    </physiologicalReaction>
</comment>
<evidence type="ECO:0000256" key="12">
    <source>
        <dbReference type="ARBA" id="ARBA00022848"/>
    </source>
</evidence>
<proteinExistence type="inferred from homology"/>
<keyword evidence="11" id="KW-0256">Endoplasmic reticulum</keyword>
<protein>
    <recommendedName>
        <fullName evidence="8">Steroid 17-alpha-hydroxylase/17,20 lyase</fullName>
        <ecNumber evidence="7">1.14.14.19</ecNumber>
        <ecNumber evidence="6">1.14.14.32</ecNumber>
    </recommendedName>
    <alternativeName>
        <fullName evidence="22">CYPXVII</fullName>
    </alternativeName>
    <alternativeName>
        <fullName evidence="21">Cytochrome P450 17A1</fullName>
    </alternativeName>
    <alternativeName>
        <fullName evidence="23">Cytochrome P450-C17</fullName>
    </alternativeName>
    <alternativeName>
        <fullName evidence="25">Steroid 17-alpha-monooxygenase</fullName>
    </alternativeName>
</protein>
<evidence type="ECO:0000256" key="11">
    <source>
        <dbReference type="ARBA" id="ARBA00022824"/>
    </source>
</evidence>
<dbReference type="InterPro" id="IPR036396">
    <property type="entry name" value="Cyt_P450_sf"/>
</dbReference>
<dbReference type="PANTHER" id="PTHR24289">
    <property type="entry name" value="STEROID 17-ALPHA-HYDROXYLASE/17,20 LYASE"/>
    <property type="match status" value="1"/>
</dbReference>
<comment type="subcellular location">
    <subcellularLocation>
        <location evidence="3">Endoplasmic reticulum membrane</location>
    </subcellularLocation>
    <subcellularLocation>
        <location evidence="2">Microsome membrane</location>
    </subcellularLocation>
</comment>
<evidence type="ECO:0000256" key="18">
    <source>
        <dbReference type="ARBA" id="ARBA00023239"/>
    </source>
</evidence>
<keyword evidence="10 30" id="KW-0479">Metal-binding</keyword>
<dbReference type="GO" id="GO:0042448">
    <property type="term" value="P:progesterone metabolic process"/>
    <property type="evidence" value="ECO:0007669"/>
    <property type="project" value="Ensembl"/>
</dbReference>
<keyword evidence="13 31" id="KW-0560">Oxidoreductase</keyword>
<evidence type="ECO:0000256" key="1">
    <source>
        <dbReference type="ARBA" id="ARBA00001971"/>
    </source>
</evidence>
<evidence type="ECO:0000256" key="30">
    <source>
        <dbReference type="PIRSR" id="PIRSR602401-1"/>
    </source>
</evidence>
<dbReference type="InterPro" id="IPR017972">
    <property type="entry name" value="Cyt_P450_CS"/>
</dbReference>
<dbReference type="InterPro" id="IPR002401">
    <property type="entry name" value="Cyt_P450_E_grp-I"/>
</dbReference>
<dbReference type="EC" id="1.14.14.32" evidence="6"/>
<sequence>MWWFLIISLLILLYYIWQKLRSLGKKYPMCLPHLPILGSLIYLKSHEETHIYFTKLKEKYGQIYAFWLGSYYVVVVNHFSLAKEVLLKKGKEFACRPQMVTTDILTDTGKGIAFSKYGPQWRTSRKLVQSTFSLFKDRSSQNLEKIICQEANSLCKALANTQGQNTDPALVCFLASANVICQFCFSSSWKQDDEEVKTMMNFSEVITKTLGKDSLVDIFPWTQLFSKDMALLKENIMVRNKLLEKKFKIHKEKFDIDSVNNLLDMMLKAKINNNGLLTQESEITDKHILMTVGDIFGAGVETSSSVIKWSIAYMLHYPQVQETIQKEIDQKIGFTRTPVLSDRHQLPFLEATVREVLRIRPVAPLLIPHVARTDTSIGEYTIPKDTRIYINLWSIHHDPTEWDEPEQFKPERFLDKNKEQLIMPTASYFPFGGGPRTCIGEFLARAELFLFLSWILQRFDLEVADDGKLPSLEGKFAMVFQILPFKLKFKLRKAWREAQEVSFHCL</sequence>
<keyword evidence="16" id="KW-0443">Lipid metabolism</keyword>
<comment type="pathway">
    <text evidence="24">Steroid biosynthesis; glucocorticoid biosynthesis.</text>
</comment>
<dbReference type="STRING" id="29139.ENSVURP00010001585"/>
<keyword evidence="15 31" id="KW-0503">Monooxygenase</keyword>
<dbReference type="PANTHER" id="PTHR24289:SF13">
    <property type="entry name" value="STEROID 17-ALPHA-HYDROXYLASE_17,20 LYASE"/>
    <property type="match status" value="1"/>
</dbReference>
<keyword evidence="18" id="KW-0456">Lyase</keyword>
<comment type="pathway">
    <text evidence="20">Steroid hormone biosynthesis.</text>
</comment>
<keyword evidence="33" id="KW-1185">Reference proteome</keyword>
<dbReference type="GO" id="GO:0020037">
    <property type="term" value="F:heme binding"/>
    <property type="evidence" value="ECO:0007669"/>
    <property type="project" value="Ensembl"/>
</dbReference>
<reference evidence="32" key="3">
    <citation type="submission" date="2025-09" db="UniProtKB">
        <authorList>
            <consortium name="Ensembl"/>
        </authorList>
    </citation>
    <scope>IDENTIFICATION</scope>
</reference>
<evidence type="ECO:0000256" key="9">
    <source>
        <dbReference type="ARBA" id="ARBA00022617"/>
    </source>
</evidence>
<evidence type="ECO:0000256" key="2">
    <source>
        <dbReference type="ARBA" id="ARBA00004524"/>
    </source>
</evidence>
<comment type="similarity">
    <text evidence="5 31">Belongs to the cytochrome P450 family.</text>
</comment>
<evidence type="ECO:0000256" key="16">
    <source>
        <dbReference type="ARBA" id="ARBA00023098"/>
    </source>
</evidence>
<gene>
    <name evidence="32" type="primary">CYP17A1</name>
</gene>
<keyword evidence="19" id="KW-0755">Steroidogenesis</keyword>
<evidence type="ECO:0000256" key="22">
    <source>
        <dbReference type="ARBA" id="ARBA00032037"/>
    </source>
</evidence>
<evidence type="ECO:0000256" key="20">
    <source>
        <dbReference type="ARBA" id="ARBA00025710"/>
    </source>
</evidence>
<dbReference type="GO" id="GO:0016829">
    <property type="term" value="F:lyase activity"/>
    <property type="evidence" value="ECO:0007669"/>
    <property type="project" value="UniProtKB-KW"/>
</dbReference>
<evidence type="ECO:0000256" key="6">
    <source>
        <dbReference type="ARBA" id="ARBA00012354"/>
    </source>
</evidence>
<name>A0A4X2JXA3_VOMUR</name>
<dbReference type="GO" id="GO:0004508">
    <property type="term" value="F:steroid 17-alpha-monooxygenase activity"/>
    <property type="evidence" value="ECO:0007669"/>
    <property type="project" value="UniProtKB-EC"/>
</dbReference>
<dbReference type="SUPFAM" id="SSF48264">
    <property type="entry name" value="Cytochrome P450"/>
    <property type="match status" value="1"/>
</dbReference>
<accession>A0A4X2JXA3</accession>
<evidence type="ECO:0000256" key="7">
    <source>
        <dbReference type="ARBA" id="ARBA00012359"/>
    </source>
</evidence>
<evidence type="ECO:0000256" key="19">
    <source>
        <dbReference type="ARBA" id="ARBA00023250"/>
    </source>
</evidence>
<evidence type="ECO:0000256" key="15">
    <source>
        <dbReference type="ARBA" id="ARBA00023033"/>
    </source>
</evidence>
<evidence type="ECO:0000256" key="13">
    <source>
        <dbReference type="ARBA" id="ARBA00023002"/>
    </source>
</evidence>
<evidence type="ECO:0000256" key="29">
    <source>
        <dbReference type="ARBA" id="ARBA00049083"/>
    </source>
</evidence>
<evidence type="ECO:0000256" key="28">
    <source>
        <dbReference type="ARBA" id="ARBA00048888"/>
    </source>
</evidence>
<dbReference type="OMA" id="GPQEAME"/>
<evidence type="ECO:0000256" key="31">
    <source>
        <dbReference type="RuleBase" id="RU000461"/>
    </source>
</evidence>
<keyword evidence="12" id="KW-0492">Microsome</keyword>
<evidence type="ECO:0000256" key="24">
    <source>
        <dbReference type="ARBA" id="ARBA00043954"/>
    </source>
</evidence>
<dbReference type="Gene3D" id="1.10.630.10">
    <property type="entry name" value="Cytochrome P450"/>
    <property type="match status" value="1"/>
</dbReference>
<dbReference type="PRINTS" id="PR00385">
    <property type="entry name" value="P450"/>
</dbReference>
<dbReference type="AlphaFoldDB" id="A0A4X2JXA3"/>
<evidence type="ECO:0000256" key="5">
    <source>
        <dbReference type="ARBA" id="ARBA00010617"/>
    </source>
</evidence>
<comment type="catalytic activity">
    <reaction evidence="29">
        <text>17alpha-hydroxypregnenolone + reduced [NADPH--hemoprotein reductase] + O2 = 3beta-hydroxyandrost-5-en-17-one + acetate + oxidized [NADPH--hemoprotein reductase] + H2O + 2 H(+)</text>
        <dbReference type="Rhea" id="RHEA:50244"/>
        <dbReference type="Rhea" id="RHEA-COMP:11964"/>
        <dbReference type="Rhea" id="RHEA-COMP:11965"/>
        <dbReference type="ChEBI" id="CHEBI:15377"/>
        <dbReference type="ChEBI" id="CHEBI:15378"/>
        <dbReference type="ChEBI" id="CHEBI:15379"/>
        <dbReference type="ChEBI" id="CHEBI:28689"/>
        <dbReference type="ChEBI" id="CHEBI:28750"/>
        <dbReference type="ChEBI" id="CHEBI:30089"/>
        <dbReference type="ChEBI" id="CHEBI:57618"/>
        <dbReference type="ChEBI" id="CHEBI:58210"/>
        <dbReference type="EC" id="1.14.14.32"/>
    </reaction>
    <physiologicalReaction direction="left-to-right" evidence="29">
        <dbReference type="Rhea" id="RHEA:50245"/>
    </physiologicalReaction>
</comment>
<dbReference type="GO" id="GO:0005789">
    <property type="term" value="C:endoplasmic reticulum membrane"/>
    <property type="evidence" value="ECO:0007669"/>
    <property type="project" value="UniProtKB-SubCell"/>
</dbReference>
<evidence type="ECO:0000256" key="8">
    <source>
        <dbReference type="ARBA" id="ARBA00014119"/>
    </source>
</evidence>
<evidence type="ECO:0000256" key="4">
    <source>
        <dbReference type="ARBA" id="ARBA00004972"/>
    </source>
</evidence>
<keyword evidence="9 30" id="KW-0349">Heme</keyword>
<evidence type="ECO:0000256" key="23">
    <source>
        <dbReference type="ARBA" id="ARBA00032167"/>
    </source>
</evidence>
<comment type="catalytic activity">
    <reaction evidence="28">
        <text>pregnenolone + reduced [NADPH--hemoprotein reductase] + O2 = 17alpha-hydroxypregnenolone + oxidized [NADPH--hemoprotein reductase] + H2O + H(+)</text>
        <dbReference type="Rhea" id="RHEA:50236"/>
        <dbReference type="Rhea" id="RHEA-COMP:11964"/>
        <dbReference type="Rhea" id="RHEA-COMP:11965"/>
        <dbReference type="ChEBI" id="CHEBI:15377"/>
        <dbReference type="ChEBI" id="CHEBI:15378"/>
        <dbReference type="ChEBI" id="CHEBI:15379"/>
        <dbReference type="ChEBI" id="CHEBI:16581"/>
        <dbReference type="ChEBI" id="CHEBI:28750"/>
        <dbReference type="ChEBI" id="CHEBI:57618"/>
        <dbReference type="ChEBI" id="CHEBI:58210"/>
        <dbReference type="EC" id="1.14.14.19"/>
    </reaction>
    <physiologicalReaction direction="left-to-right" evidence="28">
        <dbReference type="Rhea" id="RHEA:50237"/>
    </physiologicalReaction>
</comment>
<evidence type="ECO:0000256" key="14">
    <source>
        <dbReference type="ARBA" id="ARBA00023004"/>
    </source>
</evidence>
<comment type="cofactor">
    <cofactor evidence="1 30">
        <name>heme</name>
        <dbReference type="ChEBI" id="CHEBI:30413"/>
    </cofactor>
</comment>
<dbReference type="UniPathway" id="UPA00062"/>
<evidence type="ECO:0000256" key="17">
    <source>
        <dbReference type="ARBA" id="ARBA00023136"/>
    </source>
</evidence>
<organism evidence="32 33">
    <name type="scientific">Vombatus ursinus</name>
    <name type="common">Common wombat</name>
    <dbReference type="NCBI Taxonomy" id="29139"/>
    <lineage>
        <taxon>Eukaryota</taxon>
        <taxon>Metazoa</taxon>
        <taxon>Chordata</taxon>
        <taxon>Craniata</taxon>
        <taxon>Vertebrata</taxon>
        <taxon>Euteleostomi</taxon>
        <taxon>Mammalia</taxon>
        <taxon>Metatheria</taxon>
        <taxon>Diprotodontia</taxon>
        <taxon>Vombatidae</taxon>
        <taxon>Vombatus</taxon>
    </lineage>
</organism>
<dbReference type="GO" id="GO:0006702">
    <property type="term" value="P:androgen biosynthetic process"/>
    <property type="evidence" value="ECO:0007669"/>
    <property type="project" value="Ensembl"/>
</dbReference>
<dbReference type="Ensembl" id="ENSVURT00010001815.1">
    <property type="protein sequence ID" value="ENSVURP00010001585.1"/>
    <property type="gene ID" value="ENSVURG00010001081.1"/>
</dbReference>
<dbReference type="EC" id="1.14.14.19" evidence="7"/>
<dbReference type="PRINTS" id="PR00463">
    <property type="entry name" value="EP450I"/>
</dbReference>
<evidence type="ECO:0000256" key="3">
    <source>
        <dbReference type="ARBA" id="ARBA00004586"/>
    </source>
</evidence>
<evidence type="ECO:0000256" key="25">
    <source>
        <dbReference type="ARBA" id="ARBA00044223"/>
    </source>
</evidence>
<dbReference type="Proteomes" id="UP000314987">
    <property type="component" value="Unassembled WGS sequence"/>
</dbReference>
<reference evidence="32" key="2">
    <citation type="submission" date="2025-08" db="UniProtKB">
        <authorList>
            <consortium name="Ensembl"/>
        </authorList>
    </citation>
    <scope>IDENTIFICATION</scope>
</reference>
<dbReference type="GeneTree" id="ENSGT00940000155588"/>
<keyword evidence="14 30" id="KW-0408">Iron</keyword>
<dbReference type="GO" id="GO:0034651">
    <property type="term" value="P:cortisol biosynthetic process"/>
    <property type="evidence" value="ECO:0007669"/>
    <property type="project" value="Ensembl"/>
</dbReference>
<evidence type="ECO:0000256" key="26">
    <source>
        <dbReference type="ARBA" id="ARBA00047982"/>
    </source>
</evidence>
<dbReference type="GO" id="GO:0005506">
    <property type="term" value="F:iron ion binding"/>
    <property type="evidence" value="ECO:0007669"/>
    <property type="project" value="InterPro"/>
</dbReference>
<dbReference type="GO" id="GO:0043025">
    <property type="term" value="C:neuronal cell body"/>
    <property type="evidence" value="ECO:0007669"/>
    <property type="project" value="Ensembl"/>
</dbReference>
<evidence type="ECO:0000313" key="32">
    <source>
        <dbReference type="Ensembl" id="ENSVURP00010001585.1"/>
    </source>
</evidence>
<evidence type="ECO:0000256" key="10">
    <source>
        <dbReference type="ARBA" id="ARBA00022723"/>
    </source>
</evidence>
<comment type="pathway">
    <text evidence="4">Hormone biosynthesis.</text>
</comment>
<evidence type="ECO:0000256" key="21">
    <source>
        <dbReference type="ARBA" id="ARBA00030382"/>
    </source>
</evidence>
<dbReference type="GO" id="GO:0030424">
    <property type="term" value="C:axon"/>
    <property type="evidence" value="ECO:0007669"/>
    <property type="project" value="Ensembl"/>
</dbReference>
<dbReference type="PROSITE" id="PS00086">
    <property type="entry name" value="CYTOCHROME_P450"/>
    <property type="match status" value="1"/>
</dbReference>
<dbReference type="InterPro" id="IPR001128">
    <property type="entry name" value="Cyt_P450"/>
</dbReference>
<evidence type="ECO:0000256" key="27">
    <source>
        <dbReference type="ARBA" id="ARBA00048534"/>
    </source>
</evidence>